<dbReference type="RefSeq" id="WP_055288589.1">
    <property type="nucleotide sequence ID" value="NZ_CYZF01000011.1"/>
</dbReference>
<dbReference type="Proteomes" id="UP000095419">
    <property type="component" value="Unassembled WGS sequence"/>
</dbReference>
<accession>A0A174M3Q8</accession>
<name>A0A174M3Q8_BACUN</name>
<dbReference type="EMBL" id="CYZF01000011">
    <property type="protein sequence ID" value="CUP31094.1"/>
    <property type="molecule type" value="Genomic_DNA"/>
</dbReference>
<evidence type="ECO:0000313" key="1">
    <source>
        <dbReference type="EMBL" id="CUP31094.1"/>
    </source>
</evidence>
<dbReference type="PANTHER" id="PTHR37841:SF1">
    <property type="entry name" value="DUF3298 DOMAIN-CONTAINING PROTEIN"/>
    <property type="match status" value="1"/>
</dbReference>
<evidence type="ECO:0008006" key="3">
    <source>
        <dbReference type="Google" id="ProtNLM"/>
    </source>
</evidence>
<proteinExistence type="predicted"/>
<gene>
    <name evidence="1" type="ORF">ERS417307_03447</name>
</gene>
<dbReference type="InterPro" id="IPR032774">
    <property type="entry name" value="WG_beta_rep"/>
</dbReference>
<dbReference type="PANTHER" id="PTHR37841">
    <property type="entry name" value="GLR2918 PROTEIN"/>
    <property type="match status" value="1"/>
</dbReference>
<protein>
    <recommendedName>
        <fullName evidence="3">WG repeat-containing protein</fullName>
    </recommendedName>
</protein>
<sequence length="647" mass="74567">MKTNERILKINSVLQDYFIKHPQSGMVLAKEFMPLFIKNGIFNKDYREGLPIRKVLRALDTENSLDKIPYVHAERKSKITNWYFRPLCLLIWTISAIFISCSSNKDSINDNYNTSFPEVSHIAFQTDKDGKWGLIGIDGKVLFQNEFDSKMELSYAVNGVFRVWDNDMNRFLYYSATNEPELIGTPKGYRWGGICSEGVIPVVSLGERIHYITETGETAFYLLPYEGKEFLMVSSFFTEKRAWFQLENGKCGYIDPQGNVVVEPIYDNAFPFHEGKAIVYDKENDKWFAINVNGKVLFEVKSNGQHQYSPALYNDGYCLIENFLLDKKGKEIQNFPSDICYISPFINGSALYQDANTGFWGQINMQGKNIIKPKYPYALGFSGDWMFVGDTITQQMDKKGNHYMNVYAIDSNGKVQTEIKNISCFHPLSKSVIVAKNSKYYFADKNGNPINNNLYHKLSVPSHTGAPSPSYLWTFLIGPRSHADYNVWEVRTDYIDKEKTVNSILEKLTLEGVGKIKMGQTFSQLADLFKLYNDNNYLNIRNYDDWLFLNTKDYGINYIYATYAVCGIINWAVRVIRMKINTNDVPVDDISELIAREIPLYLTQTLGMTRDKYDEDEGCYLYHSEKYAYKVIHYEGETELLLVSTQD</sequence>
<dbReference type="Pfam" id="PF14903">
    <property type="entry name" value="WG_beta_rep"/>
    <property type="match status" value="2"/>
</dbReference>
<organism evidence="1 2">
    <name type="scientific">Bacteroides uniformis</name>
    <dbReference type="NCBI Taxonomy" id="820"/>
    <lineage>
        <taxon>Bacteria</taxon>
        <taxon>Pseudomonadati</taxon>
        <taxon>Bacteroidota</taxon>
        <taxon>Bacteroidia</taxon>
        <taxon>Bacteroidales</taxon>
        <taxon>Bacteroidaceae</taxon>
        <taxon>Bacteroides</taxon>
    </lineage>
</organism>
<evidence type="ECO:0000313" key="2">
    <source>
        <dbReference type="Proteomes" id="UP000095419"/>
    </source>
</evidence>
<reference evidence="1 2" key="1">
    <citation type="submission" date="2015-09" db="EMBL/GenBank/DDBJ databases">
        <authorList>
            <consortium name="Pathogen Informatics"/>
        </authorList>
    </citation>
    <scope>NUCLEOTIDE SEQUENCE [LARGE SCALE GENOMIC DNA]</scope>
    <source>
        <strain evidence="1 2">2789STDY5608791</strain>
    </source>
</reference>
<dbReference type="AlphaFoldDB" id="A0A174M3Q8"/>